<comment type="caution">
    <text evidence="1">The sequence shown here is derived from an EMBL/GenBank/DDBJ whole genome shotgun (WGS) entry which is preliminary data.</text>
</comment>
<sequence length="106" mass="12159">MAGLQYNFFPTDFYYPRPPRVATAVTTIQTPKKEETTTSNNNINDLEWPRSLGFKVHQPQNTNPARLSCSLHPQQHHQIEDQSKYYPNPNPLSLCSFVSEELPDSP</sequence>
<dbReference type="EMBL" id="JBBPBN010000013">
    <property type="protein sequence ID" value="KAK9026560.1"/>
    <property type="molecule type" value="Genomic_DNA"/>
</dbReference>
<evidence type="ECO:0000313" key="1">
    <source>
        <dbReference type="EMBL" id="KAK9026560.1"/>
    </source>
</evidence>
<name>A0ABR2SMS6_9ROSI</name>
<protein>
    <submittedName>
        <fullName evidence="1">Uncharacterized protein</fullName>
    </submittedName>
</protein>
<evidence type="ECO:0000313" key="2">
    <source>
        <dbReference type="Proteomes" id="UP001396334"/>
    </source>
</evidence>
<gene>
    <name evidence="1" type="ORF">V6N11_039397</name>
</gene>
<reference evidence="1 2" key="1">
    <citation type="journal article" date="2024" name="G3 (Bethesda)">
        <title>Genome assembly of Hibiscus sabdariffa L. provides insights into metabolisms of medicinal natural products.</title>
        <authorList>
            <person name="Kim T."/>
        </authorList>
    </citation>
    <scope>NUCLEOTIDE SEQUENCE [LARGE SCALE GENOMIC DNA]</scope>
    <source>
        <strain evidence="1">TK-2024</strain>
        <tissue evidence="1">Old leaves</tissue>
    </source>
</reference>
<dbReference type="PANTHER" id="PTHR38223:SF4">
    <property type="match status" value="1"/>
</dbReference>
<accession>A0ABR2SMS6</accession>
<dbReference type="Proteomes" id="UP001396334">
    <property type="component" value="Unassembled WGS sequence"/>
</dbReference>
<dbReference type="PANTHER" id="PTHR38223">
    <property type="match status" value="1"/>
</dbReference>
<organism evidence="1 2">
    <name type="scientific">Hibiscus sabdariffa</name>
    <name type="common">roselle</name>
    <dbReference type="NCBI Taxonomy" id="183260"/>
    <lineage>
        <taxon>Eukaryota</taxon>
        <taxon>Viridiplantae</taxon>
        <taxon>Streptophyta</taxon>
        <taxon>Embryophyta</taxon>
        <taxon>Tracheophyta</taxon>
        <taxon>Spermatophyta</taxon>
        <taxon>Magnoliopsida</taxon>
        <taxon>eudicotyledons</taxon>
        <taxon>Gunneridae</taxon>
        <taxon>Pentapetalae</taxon>
        <taxon>rosids</taxon>
        <taxon>malvids</taxon>
        <taxon>Malvales</taxon>
        <taxon>Malvaceae</taxon>
        <taxon>Malvoideae</taxon>
        <taxon>Hibiscus</taxon>
    </lineage>
</organism>
<keyword evidence="2" id="KW-1185">Reference proteome</keyword>
<proteinExistence type="predicted"/>